<reference evidence="1 2" key="1">
    <citation type="submission" date="2019-12" db="EMBL/GenBank/DDBJ databases">
        <title>Draft genome sequences Bradyrhizobium cajani AMBPC1010, Bradyrhizobium pachyrhizi AMBPC1040 and Bradyrhizobium yuanmingense ALSPC3051, three plant growth promoting strains isolated from nodules of Cajanus cajan L. in Dominican Republic.</title>
        <authorList>
            <person name="Flores-Felix J.D."/>
            <person name="Araujo J."/>
            <person name="Diaz-Alcantara C."/>
            <person name="Gonzalez-Andres F."/>
            <person name="Velazquez E."/>
        </authorList>
    </citation>
    <scope>NUCLEOTIDE SEQUENCE [LARGE SCALE GENOMIC DNA]</scope>
    <source>
        <strain evidence="1 2">1010</strain>
    </source>
</reference>
<dbReference type="AlphaFoldDB" id="A0A844T7F8"/>
<keyword evidence="2" id="KW-1185">Reference proteome</keyword>
<proteinExistence type="predicted"/>
<organism evidence="1 2">
    <name type="scientific">Bradyrhizobium cajani</name>
    <dbReference type="NCBI Taxonomy" id="1928661"/>
    <lineage>
        <taxon>Bacteria</taxon>
        <taxon>Pseudomonadati</taxon>
        <taxon>Pseudomonadota</taxon>
        <taxon>Alphaproteobacteria</taxon>
        <taxon>Hyphomicrobiales</taxon>
        <taxon>Nitrobacteraceae</taxon>
        <taxon>Bradyrhizobium</taxon>
    </lineage>
</organism>
<name>A0A844T7F8_9BRAD</name>
<accession>A0A844T7F8</accession>
<dbReference type="EMBL" id="WQNE01000002">
    <property type="protein sequence ID" value="MVT72339.1"/>
    <property type="molecule type" value="Genomic_DNA"/>
</dbReference>
<dbReference type="OrthoDB" id="1492425at2"/>
<dbReference type="RefSeq" id="WP_157327997.1">
    <property type="nucleotide sequence ID" value="NZ_JANADL010000026.1"/>
</dbReference>
<protein>
    <submittedName>
        <fullName evidence="1">Uncharacterized protein</fullName>
    </submittedName>
</protein>
<comment type="caution">
    <text evidence="1">The sequence shown here is derived from an EMBL/GenBank/DDBJ whole genome shotgun (WGS) entry which is preliminary data.</text>
</comment>
<sequence>MKFFDYFYREEVLINQNWSKSWDVFVSSWDGSERVRQVYDHVTAVRKVWLVHPEYNIPVVELPLEEKFEAVGGDPYATRSLIDHLESMCNLKQTKICFDITGMLRPQIAILVRFLKHRGVSKFDVIYSQPADYAKRERTKFSSGEVTDVKEIAGFGGINHPGAQEVLIVAPGFDAALQREVFDHKASAQRFLLFGLPSLQPDMYQQNILQAYGIDTPVPDNEASNSKRFAPAADPFSVATELSAVVSEARTKWPQSRFYIAPLGPKPQMLGAALFYLTESAAGTVSLIYPVVSSHAPATSSGISTVAINTIDFALLDAITARN</sequence>
<evidence type="ECO:0000313" key="1">
    <source>
        <dbReference type="EMBL" id="MVT72339.1"/>
    </source>
</evidence>
<evidence type="ECO:0000313" key="2">
    <source>
        <dbReference type="Proteomes" id="UP000449969"/>
    </source>
</evidence>
<gene>
    <name evidence="1" type="ORF">GPL20_04335</name>
</gene>
<dbReference type="Proteomes" id="UP000449969">
    <property type="component" value="Unassembled WGS sequence"/>
</dbReference>